<dbReference type="Pfam" id="PF25372">
    <property type="entry name" value="DUF7885"/>
    <property type="match status" value="1"/>
</dbReference>
<dbReference type="Gene3D" id="3.80.10.10">
    <property type="entry name" value="Ribonuclease Inhibitor"/>
    <property type="match status" value="1"/>
</dbReference>
<name>A0A1Q3BNB1_CEPFO</name>
<keyword evidence="3" id="KW-1185">Reference proteome</keyword>
<dbReference type="GO" id="GO:0031146">
    <property type="term" value="P:SCF-dependent proteasomal ubiquitin-dependent protein catabolic process"/>
    <property type="evidence" value="ECO:0007669"/>
    <property type="project" value="TreeGrafter"/>
</dbReference>
<evidence type="ECO:0000259" key="1">
    <source>
        <dbReference type="Pfam" id="PF25372"/>
    </source>
</evidence>
<dbReference type="GO" id="GO:0019005">
    <property type="term" value="C:SCF ubiquitin ligase complex"/>
    <property type="evidence" value="ECO:0007669"/>
    <property type="project" value="TreeGrafter"/>
</dbReference>
<comment type="caution">
    <text evidence="2">The sequence shown here is derived from an EMBL/GenBank/DDBJ whole genome shotgun (WGS) entry which is preliminary data.</text>
</comment>
<dbReference type="InterPro" id="IPR006553">
    <property type="entry name" value="Leu-rich_rpt_Cys-con_subtyp"/>
</dbReference>
<dbReference type="EMBL" id="BDDD01000719">
    <property type="protein sequence ID" value="GAV69379.1"/>
    <property type="molecule type" value="Genomic_DNA"/>
</dbReference>
<accession>A0A1Q3BNB1</accession>
<protein>
    <recommendedName>
        <fullName evidence="1">F-box/LRR-repeat protein 15-like leucin rich repeat domain-containing protein</fullName>
    </recommendedName>
</protein>
<sequence length="375" mass="40672">MPFVSSINLGLMAGDLSITLSPQSHTSSLRSLSLVICVMSDALLTNVAYRLPFLIELDLEDRPNREPLAHHDLTNVGLQWLVCCSHLTSLSLVRSIHNHQVTFKRINDMGMLKLSEGCKGLEFVRLGGFSEVSDAGFASVLHSCQNLKKFEVRNALLLSDLAFLDLVGAPRALVEVRLLSCGRITGETVKQLASCRSLEMVDLGGCKSITDSSLNSILCLHRLTALVLRWVDISDSGLSVLGQANAPITRLSLRGCKRITDEGMSLLLLGRRTISQTLSALDLGYMPGISDKSIGTIIAAGKVITELCIGLCFNVTDYSMEVLATKSMFQDGSEGLMFTSALFGLSVDSLRWLKKGPWFHGLHWLGVGGIHGALV</sequence>
<gene>
    <name evidence="2" type="ORF">CFOL_v3_12880</name>
</gene>
<evidence type="ECO:0000313" key="2">
    <source>
        <dbReference type="EMBL" id="GAV69379.1"/>
    </source>
</evidence>
<organism evidence="2 3">
    <name type="scientific">Cephalotus follicularis</name>
    <name type="common">Albany pitcher plant</name>
    <dbReference type="NCBI Taxonomy" id="3775"/>
    <lineage>
        <taxon>Eukaryota</taxon>
        <taxon>Viridiplantae</taxon>
        <taxon>Streptophyta</taxon>
        <taxon>Embryophyta</taxon>
        <taxon>Tracheophyta</taxon>
        <taxon>Spermatophyta</taxon>
        <taxon>Magnoliopsida</taxon>
        <taxon>eudicotyledons</taxon>
        <taxon>Gunneridae</taxon>
        <taxon>Pentapetalae</taxon>
        <taxon>rosids</taxon>
        <taxon>fabids</taxon>
        <taxon>Oxalidales</taxon>
        <taxon>Cephalotaceae</taxon>
        <taxon>Cephalotus</taxon>
    </lineage>
</organism>
<dbReference type="SMART" id="SM00367">
    <property type="entry name" value="LRR_CC"/>
    <property type="match status" value="5"/>
</dbReference>
<evidence type="ECO:0000313" key="3">
    <source>
        <dbReference type="Proteomes" id="UP000187406"/>
    </source>
</evidence>
<dbReference type="PANTHER" id="PTHR13318">
    <property type="entry name" value="PARTNER OF PAIRED, ISOFORM B-RELATED"/>
    <property type="match status" value="1"/>
</dbReference>
<dbReference type="SUPFAM" id="SSF52047">
    <property type="entry name" value="RNI-like"/>
    <property type="match status" value="2"/>
</dbReference>
<dbReference type="OrthoDB" id="2585512at2759"/>
<dbReference type="InterPro" id="IPR032675">
    <property type="entry name" value="LRR_dom_sf"/>
</dbReference>
<feature type="domain" description="F-box/LRR-repeat protein 15-like leucin rich repeat" evidence="1">
    <location>
        <begin position="17"/>
        <end position="369"/>
    </location>
</feature>
<reference evidence="3" key="1">
    <citation type="submission" date="2016-04" db="EMBL/GenBank/DDBJ databases">
        <title>Cephalotus genome sequencing.</title>
        <authorList>
            <person name="Fukushima K."/>
            <person name="Hasebe M."/>
            <person name="Fang X."/>
        </authorList>
    </citation>
    <scope>NUCLEOTIDE SEQUENCE [LARGE SCALE GENOMIC DNA]</scope>
    <source>
        <strain evidence="3">cv. St1</strain>
    </source>
</reference>
<dbReference type="FunCoup" id="A0A1Q3BNB1">
    <property type="interactions" value="461"/>
</dbReference>
<dbReference type="Proteomes" id="UP000187406">
    <property type="component" value="Unassembled WGS sequence"/>
</dbReference>
<dbReference type="AlphaFoldDB" id="A0A1Q3BNB1"/>
<proteinExistence type="predicted"/>
<dbReference type="STRING" id="3775.A0A1Q3BNB1"/>
<dbReference type="InterPro" id="IPR057207">
    <property type="entry name" value="FBXL15_LRR"/>
</dbReference>
<dbReference type="PANTHER" id="PTHR13318:SF190">
    <property type="entry name" value="PARTNER OF PAIRED, ISOFORM B"/>
    <property type="match status" value="1"/>
</dbReference>
<dbReference type="InParanoid" id="A0A1Q3BNB1"/>